<dbReference type="PROSITE" id="PS50908">
    <property type="entry name" value="RWD"/>
    <property type="match status" value="1"/>
</dbReference>
<dbReference type="Gene3D" id="3.10.110.10">
    <property type="entry name" value="Ubiquitin Conjugating Enzyme"/>
    <property type="match status" value="1"/>
</dbReference>
<accession>A0A9W9A2G3</accession>
<dbReference type="CDD" id="cd23823">
    <property type="entry name" value="RWD_GCN2"/>
    <property type="match status" value="1"/>
</dbReference>
<dbReference type="EMBL" id="JAOTPV010000022">
    <property type="protein sequence ID" value="KAJ4471431.1"/>
    <property type="molecule type" value="Genomic_DNA"/>
</dbReference>
<comment type="caution">
    <text evidence="3">The sequence shown here is derived from an EMBL/GenBank/DDBJ whole genome shotgun (WGS) entry which is preliminary data.</text>
</comment>
<protein>
    <recommendedName>
        <fullName evidence="2">RWD domain-containing protein</fullName>
    </recommendedName>
</protein>
<feature type="domain" description="RWD" evidence="2">
    <location>
        <begin position="10"/>
        <end position="120"/>
    </location>
</feature>
<dbReference type="Pfam" id="PF05773">
    <property type="entry name" value="RWD"/>
    <property type="match status" value="1"/>
</dbReference>
<evidence type="ECO:0000259" key="2">
    <source>
        <dbReference type="PROSITE" id="PS50908"/>
    </source>
</evidence>
<dbReference type="SUPFAM" id="SSF54495">
    <property type="entry name" value="UBC-like"/>
    <property type="match status" value="1"/>
</dbReference>
<dbReference type="AlphaFoldDB" id="A0A9W9A2G3"/>
<dbReference type="Proteomes" id="UP001150266">
    <property type="component" value="Unassembled WGS sequence"/>
</dbReference>
<sequence length="272" mass="31212">MELNEEAQNLEIQALKSIYPDCFFDNVSPKAWKGAAKLPEFNIRVKKDEDSDIFILLNVKYPKAYPTKAIPILSVTQSKGLTSAQVNRILGAIHAEAQRLLGSEAIFSVIEVKEPSGLSLALEKEKRALEEERVLRELAEIRAREEEEKESQLQEQLLQQLQRDALRKEEMHREERECQKARRRALSDATEKPMVETAVETFDSEIEAYDMRFDTVRLYHGRKECLGMTYDAEPVCDEADASVTLELHVVTLESSYYRTQQGWSTLCYTSFA</sequence>
<feature type="coiled-coil region" evidence="1">
    <location>
        <begin position="122"/>
        <end position="164"/>
    </location>
</feature>
<reference evidence="3" key="1">
    <citation type="submission" date="2022-08" db="EMBL/GenBank/DDBJ databases">
        <title>A Global Phylogenomic Analysis of the Shiitake Genus Lentinula.</title>
        <authorList>
            <consortium name="DOE Joint Genome Institute"/>
            <person name="Sierra-Patev S."/>
            <person name="Min B."/>
            <person name="Naranjo-Ortiz M."/>
            <person name="Looney B."/>
            <person name="Konkel Z."/>
            <person name="Slot J.C."/>
            <person name="Sakamoto Y."/>
            <person name="Steenwyk J.L."/>
            <person name="Rokas A."/>
            <person name="Carro J."/>
            <person name="Camarero S."/>
            <person name="Ferreira P."/>
            <person name="Molpeceres G."/>
            <person name="Ruiz-Duenas F.J."/>
            <person name="Serrano A."/>
            <person name="Henrissat B."/>
            <person name="Drula E."/>
            <person name="Hughes K.W."/>
            <person name="Mata J.L."/>
            <person name="Ishikawa N.K."/>
            <person name="Vargas-Isla R."/>
            <person name="Ushijima S."/>
            <person name="Smith C.A."/>
            <person name="Ahrendt S."/>
            <person name="Andreopoulos W."/>
            <person name="He G."/>
            <person name="Labutti K."/>
            <person name="Lipzen A."/>
            <person name="Ng V."/>
            <person name="Riley R."/>
            <person name="Sandor L."/>
            <person name="Barry K."/>
            <person name="Martinez A.T."/>
            <person name="Xiao Y."/>
            <person name="Gibbons J.G."/>
            <person name="Terashima K."/>
            <person name="Grigoriev I.V."/>
            <person name="Hibbett D.S."/>
        </authorList>
    </citation>
    <scope>NUCLEOTIDE SEQUENCE</scope>
    <source>
        <strain evidence="3">JLM2183</strain>
    </source>
</reference>
<gene>
    <name evidence="3" type="ORF">J3R30DRAFT_3709861</name>
</gene>
<name>A0A9W9A2G3_9AGAR</name>
<dbReference type="PANTHER" id="PTHR12292">
    <property type="entry name" value="RWD DOMAIN-CONTAINING PROTEIN"/>
    <property type="match status" value="1"/>
</dbReference>
<keyword evidence="4" id="KW-1185">Reference proteome</keyword>
<dbReference type="InterPro" id="IPR006575">
    <property type="entry name" value="RWD_dom"/>
</dbReference>
<dbReference type="OrthoDB" id="341578at2759"/>
<organism evidence="3 4">
    <name type="scientific">Lentinula aciculospora</name>
    <dbReference type="NCBI Taxonomy" id="153920"/>
    <lineage>
        <taxon>Eukaryota</taxon>
        <taxon>Fungi</taxon>
        <taxon>Dikarya</taxon>
        <taxon>Basidiomycota</taxon>
        <taxon>Agaricomycotina</taxon>
        <taxon>Agaricomycetes</taxon>
        <taxon>Agaricomycetidae</taxon>
        <taxon>Agaricales</taxon>
        <taxon>Marasmiineae</taxon>
        <taxon>Omphalotaceae</taxon>
        <taxon>Lentinula</taxon>
    </lineage>
</organism>
<evidence type="ECO:0000313" key="4">
    <source>
        <dbReference type="Proteomes" id="UP001150266"/>
    </source>
</evidence>
<dbReference type="InterPro" id="IPR040213">
    <property type="entry name" value="GIR2-like"/>
</dbReference>
<keyword evidence="1" id="KW-0175">Coiled coil</keyword>
<evidence type="ECO:0000313" key="3">
    <source>
        <dbReference type="EMBL" id="KAJ4471431.1"/>
    </source>
</evidence>
<proteinExistence type="predicted"/>
<evidence type="ECO:0000256" key="1">
    <source>
        <dbReference type="SAM" id="Coils"/>
    </source>
</evidence>
<dbReference type="SMART" id="SM00591">
    <property type="entry name" value="RWD"/>
    <property type="match status" value="1"/>
</dbReference>
<dbReference type="InterPro" id="IPR016135">
    <property type="entry name" value="UBQ-conjugating_enzyme/RWD"/>
</dbReference>